<dbReference type="OrthoDB" id="3542971at2"/>
<proteinExistence type="predicted"/>
<keyword evidence="1" id="KW-0472">Membrane</keyword>
<dbReference type="Proteomes" id="UP000292564">
    <property type="component" value="Unassembled WGS sequence"/>
</dbReference>
<evidence type="ECO:0000256" key="1">
    <source>
        <dbReference type="SAM" id="Phobius"/>
    </source>
</evidence>
<keyword evidence="1" id="KW-1133">Transmembrane helix</keyword>
<accession>A0A4Q7ZN91</accession>
<evidence type="ECO:0000313" key="3">
    <source>
        <dbReference type="Proteomes" id="UP000292564"/>
    </source>
</evidence>
<keyword evidence="1" id="KW-0812">Transmembrane</keyword>
<name>A0A4Q7ZN91_9ACTN</name>
<dbReference type="AlphaFoldDB" id="A0A4Q7ZN91"/>
<dbReference type="RefSeq" id="WP_130510803.1">
    <property type="nucleotide sequence ID" value="NZ_SHKY01000001.1"/>
</dbReference>
<feature type="transmembrane region" description="Helical" evidence="1">
    <location>
        <begin position="27"/>
        <end position="48"/>
    </location>
</feature>
<protein>
    <submittedName>
        <fullName evidence="2">Uncharacterized protein DUF4307</fullName>
    </submittedName>
</protein>
<dbReference type="InterPro" id="IPR025443">
    <property type="entry name" value="DUF4307"/>
</dbReference>
<gene>
    <name evidence="2" type="ORF">EV385_3994</name>
</gene>
<sequence>MSETHATAPAFPPGRYGRRRDRRRRRFLPVLVAAVVIAASVTLSVSLYRQYGDPDYDAQIVGWHDVTDTRITVEFTVRVPPGGSAECALRARAYDGSTVGLRTVTVAASGDATTIRAAEAVDTTARASVGEVLHCQPPG</sequence>
<evidence type="ECO:0000313" key="2">
    <source>
        <dbReference type="EMBL" id="RZU52151.1"/>
    </source>
</evidence>
<organism evidence="2 3">
    <name type="scientific">Krasilnikovia cinnamomea</name>
    <dbReference type="NCBI Taxonomy" id="349313"/>
    <lineage>
        <taxon>Bacteria</taxon>
        <taxon>Bacillati</taxon>
        <taxon>Actinomycetota</taxon>
        <taxon>Actinomycetes</taxon>
        <taxon>Micromonosporales</taxon>
        <taxon>Micromonosporaceae</taxon>
        <taxon>Krasilnikovia</taxon>
    </lineage>
</organism>
<reference evidence="2 3" key="1">
    <citation type="submission" date="2019-02" db="EMBL/GenBank/DDBJ databases">
        <title>Sequencing the genomes of 1000 actinobacteria strains.</title>
        <authorList>
            <person name="Klenk H.-P."/>
        </authorList>
    </citation>
    <scope>NUCLEOTIDE SEQUENCE [LARGE SCALE GENOMIC DNA]</scope>
    <source>
        <strain evidence="2 3">DSM 45162</strain>
    </source>
</reference>
<keyword evidence="3" id="KW-1185">Reference proteome</keyword>
<dbReference type="Pfam" id="PF14155">
    <property type="entry name" value="DUF4307"/>
    <property type="match status" value="1"/>
</dbReference>
<comment type="caution">
    <text evidence="2">The sequence shown here is derived from an EMBL/GenBank/DDBJ whole genome shotgun (WGS) entry which is preliminary data.</text>
</comment>
<dbReference type="EMBL" id="SHKY01000001">
    <property type="protein sequence ID" value="RZU52151.1"/>
    <property type="molecule type" value="Genomic_DNA"/>
</dbReference>